<dbReference type="InterPro" id="IPR006638">
    <property type="entry name" value="Elp3/MiaA/NifB-like_rSAM"/>
</dbReference>
<dbReference type="SFLD" id="SFLDF00562">
    <property type="entry name" value="HemN-like__clustered_with_heat"/>
    <property type="match status" value="1"/>
</dbReference>
<keyword evidence="13" id="KW-1185">Reference proteome</keyword>
<dbReference type="EMBL" id="JAEUGD010000067">
    <property type="protein sequence ID" value="MBL6449942.1"/>
    <property type="molecule type" value="Genomic_DNA"/>
</dbReference>
<dbReference type="Proteomes" id="UP000614216">
    <property type="component" value="Unassembled WGS sequence"/>
</dbReference>
<evidence type="ECO:0000313" key="12">
    <source>
        <dbReference type="EMBL" id="MBL6449942.1"/>
    </source>
</evidence>
<dbReference type="GO" id="GO:0006779">
    <property type="term" value="P:porphyrin-containing compound biosynthetic process"/>
    <property type="evidence" value="ECO:0007669"/>
    <property type="project" value="InterPro"/>
</dbReference>
<dbReference type="SMART" id="SM00729">
    <property type="entry name" value="Elp3"/>
    <property type="match status" value="1"/>
</dbReference>
<evidence type="ECO:0000256" key="2">
    <source>
        <dbReference type="ARBA" id="ARBA00006100"/>
    </source>
</evidence>
<organism evidence="12 13">
    <name type="scientific">Fulvivirga marina</name>
    <dbReference type="NCBI Taxonomy" id="2494733"/>
    <lineage>
        <taxon>Bacteria</taxon>
        <taxon>Pseudomonadati</taxon>
        <taxon>Bacteroidota</taxon>
        <taxon>Cytophagia</taxon>
        <taxon>Cytophagales</taxon>
        <taxon>Fulvivirgaceae</taxon>
        <taxon>Fulvivirga</taxon>
    </lineage>
</organism>
<feature type="domain" description="Radical SAM core" evidence="11">
    <location>
        <begin position="1"/>
        <end position="231"/>
    </location>
</feature>
<protein>
    <recommendedName>
        <fullName evidence="3 10">Heme chaperone HemW</fullName>
    </recommendedName>
</protein>
<dbReference type="PANTHER" id="PTHR13932:SF5">
    <property type="entry name" value="RADICAL S-ADENOSYL METHIONINE DOMAIN-CONTAINING PROTEIN 1, MITOCHONDRIAL"/>
    <property type="match status" value="1"/>
</dbReference>
<proteinExistence type="inferred from homology"/>
<evidence type="ECO:0000256" key="3">
    <source>
        <dbReference type="ARBA" id="ARBA00017228"/>
    </source>
</evidence>
<dbReference type="GO" id="GO:0051539">
    <property type="term" value="F:4 iron, 4 sulfur cluster binding"/>
    <property type="evidence" value="ECO:0007669"/>
    <property type="project" value="UniProtKB-UniRule"/>
</dbReference>
<dbReference type="SUPFAM" id="SSF102114">
    <property type="entry name" value="Radical SAM enzymes"/>
    <property type="match status" value="1"/>
</dbReference>
<keyword evidence="9 10" id="KW-0143">Chaperone</keyword>
<dbReference type="GO" id="GO:0005737">
    <property type="term" value="C:cytoplasm"/>
    <property type="evidence" value="ECO:0007669"/>
    <property type="project" value="UniProtKB-SubCell"/>
</dbReference>
<evidence type="ECO:0000259" key="11">
    <source>
        <dbReference type="PROSITE" id="PS51918"/>
    </source>
</evidence>
<dbReference type="SFLD" id="SFLDF00288">
    <property type="entry name" value="HemN-like__clustered_with_nucl"/>
    <property type="match status" value="1"/>
</dbReference>
<evidence type="ECO:0000256" key="1">
    <source>
        <dbReference type="ARBA" id="ARBA00001966"/>
    </source>
</evidence>
<evidence type="ECO:0000256" key="10">
    <source>
        <dbReference type="RuleBase" id="RU364116"/>
    </source>
</evidence>
<dbReference type="NCBIfam" id="TIGR00539">
    <property type="entry name" value="hemN_rel"/>
    <property type="match status" value="1"/>
</dbReference>
<dbReference type="Gene3D" id="3.20.20.70">
    <property type="entry name" value="Aldolase class I"/>
    <property type="match status" value="1"/>
</dbReference>
<evidence type="ECO:0000256" key="7">
    <source>
        <dbReference type="ARBA" id="ARBA00023004"/>
    </source>
</evidence>
<dbReference type="GO" id="GO:0004109">
    <property type="term" value="F:coproporphyrinogen oxidase activity"/>
    <property type="evidence" value="ECO:0007669"/>
    <property type="project" value="InterPro"/>
</dbReference>
<comment type="cofactor">
    <cofactor evidence="1">
        <name>[4Fe-4S] cluster</name>
        <dbReference type="ChEBI" id="CHEBI:49883"/>
    </cofactor>
</comment>
<keyword evidence="5 10" id="KW-0949">S-adenosyl-L-methionine</keyword>
<keyword evidence="10" id="KW-0004">4Fe-4S</keyword>
<dbReference type="InterPro" id="IPR034505">
    <property type="entry name" value="Coproporphyrinogen-III_oxidase"/>
</dbReference>
<dbReference type="SFLD" id="SFLDG01065">
    <property type="entry name" value="anaerobic_coproporphyrinogen-I"/>
    <property type="match status" value="1"/>
</dbReference>
<name>A0A937KEN3_9BACT</name>
<keyword evidence="7 10" id="KW-0408">Iron</keyword>
<dbReference type="AlphaFoldDB" id="A0A937KEN3"/>
<dbReference type="PANTHER" id="PTHR13932">
    <property type="entry name" value="COPROPORPHYRINIGEN III OXIDASE"/>
    <property type="match status" value="1"/>
</dbReference>
<dbReference type="InterPro" id="IPR007197">
    <property type="entry name" value="rSAM"/>
</dbReference>
<evidence type="ECO:0000256" key="4">
    <source>
        <dbReference type="ARBA" id="ARBA00022617"/>
    </source>
</evidence>
<dbReference type="GO" id="GO:0046872">
    <property type="term" value="F:metal ion binding"/>
    <property type="evidence" value="ECO:0007669"/>
    <property type="project" value="UniProtKB-UniRule"/>
</dbReference>
<comment type="subcellular location">
    <subcellularLocation>
        <location evidence="10">Cytoplasm</location>
    </subcellularLocation>
</comment>
<evidence type="ECO:0000256" key="6">
    <source>
        <dbReference type="ARBA" id="ARBA00022723"/>
    </source>
</evidence>
<evidence type="ECO:0000256" key="5">
    <source>
        <dbReference type="ARBA" id="ARBA00022691"/>
    </source>
</evidence>
<dbReference type="SFLD" id="SFLDG01082">
    <property type="entry name" value="B12-binding_domain_containing"/>
    <property type="match status" value="1"/>
</dbReference>
<keyword evidence="6 10" id="KW-0479">Metal-binding</keyword>
<reference evidence="12" key="1">
    <citation type="submission" date="2021-01" db="EMBL/GenBank/DDBJ databases">
        <title>Fulvivirga kasyanovii gen. nov., sp nov., a novel member of the phylum Bacteroidetes isolated from seawater in a mussel farm.</title>
        <authorList>
            <person name="Zhao L.-H."/>
            <person name="Wang Z.-J."/>
        </authorList>
    </citation>
    <scope>NUCLEOTIDE SEQUENCE</scope>
    <source>
        <strain evidence="12">29W222</strain>
    </source>
</reference>
<evidence type="ECO:0000256" key="9">
    <source>
        <dbReference type="ARBA" id="ARBA00023186"/>
    </source>
</evidence>
<keyword evidence="10" id="KW-0963">Cytoplasm</keyword>
<dbReference type="RefSeq" id="WP_202859472.1">
    <property type="nucleotide sequence ID" value="NZ_JAEUGD010000067.1"/>
</dbReference>
<dbReference type="InterPro" id="IPR058240">
    <property type="entry name" value="rSAM_sf"/>
</dbReference>
<dbReference type="Pfam" id="PF04055">
    <property type="entry name" value="Radical_SAM"/>
    <property type="match status" value="1"/>
</dbReference>
<comment type="similarity">
    <text evidence="2">Belongs to the anaerobic coproporphyrinogen-III oxidase family. HemW subfamily.</text>
</comment>
<evidence type="ECO:0000256" key="8">
    <source>
        <dbReference type="ARBA" id="ARBA00023014"/>
    </source>
</evidence>
<accession>A0A937KEN3</accession>
<comment type="caution">
    <text evidence="12">The sequence shown here is derived from an EMBL/GenBank/DDBJ whole genome shotgun (WGS) entry which is preliminary data.</text>
</comment>
<dbReference type="SFLD" id="SFLDS00029">
    <property type="entry name" value="Radical_SAM"/>
    <property type="match status" value="1"/>
</dbReference>
<keyword evidence="4 10" id="KW-0349">Heme</keyword>
<keyword evidence="8 10" id="KW-0411">Iron-sulfur</keyword>
<dbReference type="InterPro" id="IPR004559">
    <property type="entry name" value="HemW-like"/>
</dbReference>
<evidence type="ECO:0000313" key="13">
    <source>
        <dbReference type="Proteomes" id="UP000614216"/>
    </source>
</evidence>
<dbReference type="InterPro" id="IPR013785">
    <property type="entry name" value="Aldolase_TIM"/>
</dbReference>
<comment type="function">
    <text evidence="10">Probably acts as a heme chaperone, transferring heme to an unknown acceptor. Binds one molecule of heme per monomer, possibly covalently. Binds 1 [4Fe-4S] cluster. The cluster is coordinated with 3 cysteines and an exchangeable S-adenosyl-L-methionine.</text>
</comment>
<sequence>MAGIYLHIPFCKQACYYCDFHFSTNQKYVNEMTEALCTELKLQNDYLQQEPINTIYFGGGTPSLLSKEHLKHVLDIIKANYRISKSPEITLEANPDDLTFDKLKSLYDLGINRLSIGIQSFNQEVLGFLNRAHNHEQALSCFQNARKAGFDNISIDLIYAIPADSHDNWQHDLDQALALKPEHISSYSLTIEPKTTFGNWLRKGNMPAIDEEFSASQFEILTERLTQAGYEQYEVSNFCKPGYYSRHNSGYWKQEKYLGIGPSAHSYDGVNRRFNISHNPKYMQALLESKIPYEEDILTAEDKINEYLLTTLRTKWGADLEKIKKEWKYDITSEHHAYLEQLFIKNYAVIEDNHLRLTRSGLLLADKISSDLFKV</sequence>
<dbReference type="PROSITE" id="PS51918">
    <property type="entry name" value="RADICAL_SAM"/>
    <property type="match status" value="1"/>
</dbReference>
<gene>
    <name evidence="12" type="primary">hemW</name>
    <name evidence="12" type="ORF">JMN32_26755</name>
</gene>